<name>A0A5E4M3I7_9HEMI</name>
<evidence type="ECO:0000313" key="2">
    <source>
        <dbReference type="EMBL" id="VVC25794.1"/>
    </source>
</evidence>
<sequence>MSFMSCNYLLIAVCCLRAALLASGCKITDIDSIKTFEPGYADGKWLWGLKEYINSYGAYEKAIKKIDDVSNIPKWEQVESNQRYLIPEKISVGIVQCHVYSVHAQCSAAVWANISLNIMFKIIAHLRVIKNDKTKSQLLVNWTQNMTRFSEILTIYLLNLSAILFDIGYAPPIWVAMVLIFCDDIKYKIESTSLLEEENGYLNQTAQQITEYIEDFLKLCKNENIPGLVLRSTNLTNDFNLVSSKLNDIRNKYESRKDILAFNEVLRNKFRVQNWFFLTPTSAPTEKPHNIRDLLTRDNWKYLGIDWNNEKNSLSKRNIKEFEEFKVKNKNWKIDTFLNTYSTINGSVNQIRMIYLTVVIRFVLINISDCDYLRQQIEKNRKIISIKPADIHSKFRKYCASILNNVQTAIDYLAGNEFLENLVPELDTFINDFGENGSNIVLGVFAELNKMSELLKVNASGYHKTNDKAMIPWDEIDINFKDEANRINDASTYTLELQKNVPSLNFEIAKTMEVSANNTWITALP</sequence>
<protein>
    <submittedName>
        <fullName evidence="2">Uncharacterized protein</fullName>
    </submittedName>
</protein>
<evidence type="ECO:0000313" key="3">
    <source>
        <dbReference type="Proteomes" id="UP000325440"/>
    </source>
</evidence>
<reference evidence="2 3" key="1">
    <citation type="submission" date="2019-08" db="EMBL/GenBank/DDBJ databases">
        <authorList>
            <person name="Alioto T."/>
            <person name="Alioto T."/>
            <person name="Gomez Garrido J."/>
        </authorList>
    </citation>
    <scope>NUCLEOTIDE SEQUENCE [LARGE SCALE GENOMIC DNA]</scope>
</reference>
<accession>A0A5E4M3I7</accession>
<organism evidence="2 3">
    <name type="scientific">Cinara cedri</name>
    <dbReference type="NCBI Taxonomy" id="506608"/>
    <lineage>
        <taxon>Eukaryota</taxon>
        <taxon>Metazoa</taxon>
        <taxon>Ecdysozoa</taxon>
        <taxon>Arthropoda</taxon>
        <taxon>Hexapoda</taxon>
        <taxon>Insecta</taxon>
        <taxon>Pterygota</taxon>
        <taxon>Neoptera</taxon>
        <taxon>Paraneoptera</taxon>
        <taxon>Hemiptera</taxon>
        <taxon>Sternorrhyncha</taxon>
        <taxon>Aphidomorpha</taxon>
        <taxon>Aphidoidea</taxon>
        <taxon>Aphididae</taxon>
        <taxon>Lachninae</taxon>
        <taxon>Cinara</taxon>
    </lineage>
</organism>
<evidence type="ECO:0000256" key="1">
    <source>
        <dbReference type="SAM" id="SignalP"/>
    </source>
</evidence>
<proteinExistence type="predicted"/>
<feature type="chain" id="PRO_5022926040" evidence="1">
    <location>
        <begin position="25"/>
        <end position="525"/>
    </location>
</feature>
<keyword evidence="3" id="KW-1185">Reference proteome</keyword>
<feature type="signal peptide" evidence="1">
    <location>
        <begin position="1"/>
        <end position="24"/>
    </location>
</feature>
<dbReference type="EMBL" id="CABPRJ010000020">
    <property type="protein sequence ID" value="VVC25794.1"/>
    <property type="molecule type" value="Genomic_DNA"/>
</dbReference>
<dbReference type="AlphaFoldDB" id="A0A5E4M3I7"/>
<dbReference type="Proteomes" id="UP000325440">
    <property type="component" value="Unassembled WGS sequence"/>
</dbReference>
<gene>
    <name evidence="2" type="ORF">CINCED_3A018635</name>
</gene>
<keyword evidence="1" id="KW-0732">Signal</keyword>